<dbReference type="PROSITE" id="PS01359">
    <property type="entry name" value="ZF_PHD_1"/>
    <property type="match status" value="1"/>
</dbReference>
<evidence type="ECO:0000313" key="7">
    <source>
        <dbReference type="Proteomes" id="UP001057455"/>
    </source>
</evidence>
<accession>A0A9W5WUR5</accession>
<feature type="domain" description="PHD-type" evidence="5">
    <location>
        <begin position="1187"/>
        <end position="1239"/>
    </location>
</feature>
<proteinExistence type="predicted"/>
<dbReference type="InterPro" id="IPR013083">
    <property type="entry name" value="Znf_RING/FYVE/PHD"/>
</dbReference>
<dbReference type="Gene3D" id="3.30.40.10">
    <property type="entry name" value="Zinc/RING finger domain, C3HC4 (zinc finger)"/>
    <property type="match status" value="1"/>
</dbReference>
<dbReference type="InterPro" id="IPR019786">
    <property type="entry name" value="Zinc_finger_PHD-type_CS"/>
</dbReference>
<evidence type="ECO:0000256" key="2">
    <source>
        <dbReference type="ARBA" id="ARBA00022771"/>
    </source>
</evidence>
<dbReference type="InterPro" id="IPR019787">
    <property type="entry name" value="Znf_PHD-finger"/>
</dbReference>
<dbReference type="GO" id="GO:0008270">
    <property type="term" value="F:zinc ion binding"/>
    <property type="evidence" value="ECO:0007669"/>
    <property type="project" value="UniProtKB-KW"/>
</dbReference>
<dbReference type="InterPro" id="IPR011011">
    <property type="entry name" value="Znf_FYVE_PHD"/>
</dbReference>
<dbReference type="PROSITE" id="PS50016">
    <property type="entry name" value="ZF_PHD_2"/>
    <property type="match status" value="1"/>
</dbReference>
<dbReference type="Gene3D" id="3.50.50.60">
    <property type="entry name" value="FAD/NAD(P)-binding domain"/>
    <property type="match status" value="2"/>
</dbReference>
<dbReference type="PANTHER" id="PTHR10742:SF415">
    <property type="entry name" value="CHROMOSOME UNDETERMINED SCAFFOLD_56, WHOLE GENOME SHOTGUN SEQUENCE"/>
    <property type="match status" value="1"/>
</dbReference>
<evidence type="ECO:0000256" key="1">
    <source>
        <dbReference type="ARBA" id="ARBA00022723"/>
    </source>
</evidence>
<dbReference type="SUPFAM" id="SSF51905">
    <property type="entry name" value="FAD/NAD(P)-binding domain"/>
    <property type="match status" value="2"/>
</dbReference>
<evidence type="ECO:0000256" key="3">
    <source>
        <dbReference type="ARBA" id="ARBA00022833"/>
    </source>
</evidence>
<dbReference type="Gene3D" id="3.90.660.10">
    <property type="match status" value="1"/>
</dbReference>
<dbReference type="Proteomes" id="UP001057455">
    <property type="component" value="Unassembled WGS sequence"/>
</dbReference>
<keyword evidence="2 4" id="KW-0863">Zinc-finger</keyword>
<organism evidence="6 7">
    <name type="scientific">Babesia ovis</name>
    <dbReference type="NCBI Taxonomy" id="5869"/>
    <lineage>
        <taxon>Eukaryota</taxon>
        <taxon>Sar</taxon>
        <taxon>Alveolata</taxon>
        <taxon>Apicomplexa</taxon>
        <taxon>Aconoidasida</taxon>
        <taxon>Piroplasmida</taxon>
        <taxon>Babesiidae</taxon>
        <taxon>Babesia</taxon>
    </lineage>
</organism>
<evidence type="ECO:0000259" key="5">
    <source>
        <dbReference type="PROSITE" id="PS50016"/>
    </source>
</evidence>
<dbReference type="InterPro" id="IPR036188">
    <property type="entry name" value="FAD/NAD-bd_sf"/>
</dbReference>
<dbReference type="OrthoDB" id="406280at2759"/>
<name>A0A9W5WUR5_BABOV</name>
<sequence>MSRDRKLHILRWVYLYHSLTEDQQKELLDSIKEPCYPDYTNDTNFVLSVDRPTYVRYYNIALTLRERYMCRFLRLTWSKIGVRLKLKLFINITEFNDDDPNITQQRLEMIRASDHYCAATGTYEFGMVVRHGRVNTIFLELLEHRNRLFCSLGMDPPDDYINALNSPDSSSSGNTCTRVSFGEMVSQLFGSNKELVMKNECIKNKNPLLTKPSLLGHPFVLPYRGPHFNDMDFSPTNRCKWDMDRLQQVLHTHLPHAAVNKKFYNYFDNLVKREADVVVIGAGIAGLAAASYLASCGVDVIVIEGRNRVGGRACTTSFPEKKIDGQLIPAVNIDLGANYLHCCNPADFKAKQPTRESIKDVRVRRSCTKSLLGMSTVLRPTVADVAGGANWETTVYTRWSDFGGKQININSVVKANMIAEKIRVRAARKVSLMKKHMKNVSSSVQKMNRSRYLWYVNEGLYREVFNQPPNTIFDHHMEAYDFSCNAGSHMRSQMYNPYTHNYHVYPCIAPIHYMSHSVCDVNFNGWGYNKTLPNSYGGIISPINVTTKGLHTRSHSPSAIPNICHTKHGMNGTTHIKHSYRYGSPPPGCLSPVEPPLIFTHGKKSNPYDVMEKLLRNSPYGLLRHIDVKQSCDSKAFLFDGEGCRKSLWDIYVESITEIFNENQLSPENVTEEEWNMMFVILQSRVGYNSDLRETCISMCRLPNIDDEFDDSTYYLSKDSYLLNNEYVAKHYNDNTSVKKKRFEPVNDSDKLVVDGWDWLLNEISNGVEHAVYLNSKVTNVDVRVGDEDYPVSVHVVSSVNPVSPLKVIRAKYAIMAVPSSMISPYATTREHSNQIMLSPPLHPMKSVALQRYKMGFHNKVVLRFKNEDVFWSSDTPQLNTLDPRFQFLDLHMYGKTGCILAHSFPPYSATWSGEVSDVEIVKQCLEVLRTSFGKDMSNMPYPIDALVTQWYRDPFSMGSYSYPGVNAVDDDIIHLKSPHPVEFPRVVFAGEYLSSSYYQCVDGAYDTGIRAAEDIAHLGLGKSYPFPVTCESPSLDGLYDPQRREKYLGMPVPMPSSDMLGYYLTDGSDDRISDDEYNPETKDKIELCNEELSLLDSVHSLVSVDAVSLEAHWESLKSLHTSLEAFVGKRHRNRALDSALIIVKSMLHALTDIGNQRLESGFNMRSKNAAEQILKGFMVTNDTLHDYVCHVCLAGGEVVMCDTASCTKVWHTDCLPKGCDQPVPDTADPWTCPCCRGINIPRGHFRVPEAVTQYWRRRGLWLCVKSLMTHCRKVRQRIEFLRRRVNHAKH</sequence>
<keyword evidence="3" id="KW-0862">Zinc</keyword>
<dbReference type="Pfam" id="PF13450">
    <property type="entry name" value="NAD_binding_8"/>
    <property type="match status" value="1"/>
</dbReference>
<evidence type="ECO:0000256" key="4">
    <source>
        <dbReference type="PROSITE-ProRule" id="PRU00146"/>
    </source>
</evidence>
<dbReference type="InterPro" id="IPR002937">
    <property type="entry name" value="Amino_oxidase"/>
</dbReference>
<gene>
    <name evidence="6" type="ORF">BaOVIS_015820</name>
</gene>
<dbReference type="Pfam" id="PF01593">
    <property type="entry name" value="Amino_oxidase"/>
    <property type="match status" value="1"/>
</dbReference>
<dbReference type="GO" id="GO:0016491">
    <property type="term" value="F:oxidoreductase activity"/>
    <property type="evidence" value="ECO:0007669"/>
    <property type="project" value="InterPro"/>
</dbReference>
<dbReference type="EMBL" id="BLIY01000010">
    <property type="protein sequence ID" value="GFE54178.1"/>
    <property type="molecule type" value="Genomic_DNA"/>
</dbReference>
<dbReference type="InterPro" id="IPR050281">
    <property type="entry name" value="Flavin_monoamine_oxidase"/>
</dbReference>
<keyword evidence="1" id="KW-0479">Metal-binding</keyword>
<evidence type="ECO:0000313" key="6">
    <source>
        <dbReference type="EMBL" id="GFE54178.1"/>
    </source>
</evidence>
<protein>
    <submittedName>
        <fullName evidence="6">Amine flavin-containing family member protein</fullName>
    </submittedName>
</protein>
<keyword evidence="7" id="KW-1185">Reference proteome</keyword>
<reference evidence="6" key="1">
    <citation type="submission" date="2019-12" db="EMBL/GenBank/DDBJ databases">
        <title>Genome sequence of Babesia ovis.</title>
        <authorList>
            <person name="Yamagishi J."/>
            <person name="Sevinc F."/>
            <person name="Xuan X."/>
        </authorList>
    </citation>
    <scope>NUCLEOTIDE SEQUENCE</scope>
    <source>
        <strain evidence="6">Selcuk</strain>
    </source>
</reference>
<dbReference type="SUPFAM" id="SSF54373">
    <property type="entry name" value="FAD-linked reductases, C-terminal domain"/>
    <property type="match status" value="1"/>
</dbReference>
<dbReference type="SUPFAM" id="SSF57903">
    <property type="entry name" value="FYVE/PHD zinc finger"/>
    <property type="match status" value="1"/>
</dbReference>
<comment type="caution">
    <text evidence="6">The sequence shown here is derived from an EMBL/GenBank/DDBJ whole genome shotgun (WGS) entry which is preliminary data.</text>
</comment>
<dbReference type="PANTHER" id="PTHR10742">
    <property type="entry name" value="FLAVIN MONOAMINE OXIDASE"/>
    <property type="match status" value="1"/>
</dbReference>